<dbReference type="Pfam" id="PF07729">
    <property type="entry name" value="FCD"/>
    <property type="match status" value="1"/>
</dbReference>
<dbReference type="InterPro" id="IPR036388">
    <property type="entry name" value="WH-like_DNA-bd_sf"/>
</dbReference>
<accession>A0A645EUB6</accession>
<evidence type="ECO:0000256" key="1">
    <source>
        <dbReference type="ARBA" id="ARBA00023015"/>
    </source>
</evidence>
<dbReference type="InterPro" id="IPR011711">
    <property type="entry name" value="GntR_C"/>
</dbReference>
<dbReference type="EMBL" id="VSSQ01050732">
    <property type="protein sequence ID" value="MPN04812.1"/>
    <property type="molecule type" value="Genomic_DNA"/>
</dbReference>
<sequence>MEKAVFTPVKATRIFEDICDQIRVQLASGALKPGDKLPGERDLALAFGVGRPSVREALRTLEISGIVTLQKGAKGGAFINSGDTSMLTKALHDSMLLGRISFDNLKEAREVIWGPVIRLACQRGTNADFDKIDSHVDLIERTKDLQLRAAASVELFNLIAAASQNEALVMLVESLAQIVLFVREKSGRVYFPELPPLRQQLAEALRQRDEARAAAIVDEYLSVVHRSSTTPDKP</sequence>
<dbReference type="GO" id="GO:0003677">
    <property type="term" value="F:DNA binding"/>
    <property type="evidence" value="ECO:0007669"/>
    <property type="project" value="UniProtKB-KW"/>
</dbReference>
<dbReference type="PROSITE" id="PS50949">
    <property type="entry name" value="HTH_GNTR"/>
    <property type="match status" value="1"/>
</dbReference>
<dbReference type="PANTHER" id="PTHR43537:SF5">
    <property type="entry name" value="UXU OPERON TRANSCRIPTIONAL REGULATOR"/>
    <property type="match status" value="1"/>
</dbReference>
<dbReference type="SUPFAM" id="SSF46785">
    <property type="entry name" value="Winged helix' DNA-binding domain"/>
    <property type="match status" value="1"/>
</dbReference>
<evidence type="ECO:0000256" key="3">
    <source>
        <dbReference type="ARBA" id="ARBA00023163"/>
    </source>
</evidence>
<comment type="caution">
    <text evidence="5">The sequence shown here is derived from an EMBL/GenBank/DDBJ whole genome shotgun (WGS) entry which is preliminary data.</text>
</comment>
<dbReference type="PRINTS" id="PR00035">
    <property type="entry name" value="HTHGNTR"/>
</dbReference>
<keyword evidence="3" id="KW-0804">Transcription</keyword>
<dbReference type="InterPro" id="IPR036390">
    <property type="entry name" value="WH_DNA-bd_sf"/>
</dbReference>
<dbReference type="AlphaFoldDB" id="A0A645EUB6"/>
<name>A0A645EUB6_9ZZZZ</name>
<feature type="domain" description="HTH gntR-type" evidence="4">
    <location>
        <begin position="12"/>
        <end position="82"/>
    </location>
</feature>
<dbReference type="SUPFAM" id="SSF48008">
    <property type="entry name" value="GntR ligand-binding domain-like"/>
    <property type="match status" value="1"/>
</dbReference>
<protein>
    <submittedName>
        <fullName evidence="5">Transcriptional regulator NanR</fullName>
    </submittedName>
</protein>
<evidence type="ECO:0000259" key="4">
    <source>
        <dbReference type="PROSITE" id="PS50949"/>
    </source>
</evidence>
<dbReference type="Gene3D" id="1.10.10.10">
    <property type="entry name" value="Winged helix-like DNA-binding domain superfamily/Winged helix DNA-binding domain"/>
    <property type="match status" value="1"/>
</dbReference>
<dbReference type="Gene3D" id="1.20.120.530">
    <property type="entry name" value="GntR ligand-binding domain-like"/>
    <property type="match status" value="1"/>
</dbReference>
<dbReference type="InterPro" id="IPR008920">
    <property type="entry name" value="TF_FadR/GntR_C"/>
</dbReference>
<organism evidence="5">
    <name type="scientific">bioreactor metagenome</name>
    <dbReference type="NCBI Taxonomy" id="1076179"/>
    <lineage>
        <taxon>unclassified sequences</taxon>
        <taxon>metagenomes</taxon>
        <taxon>ecological metagenomes</taxon>
    </lineage>
</organism>
<proteinExistence type="predicted"/>
<evidence type="ECO:0000313" key="5">
    <source>
        <dbReference type="EMBL" id="MPN04812.1"/>
    </source>
</evidence>
<reference evidence="5" key="1">
    <citation type="submission" date="2019-08" db="EMBL/GenBank/DDBJ databases">
        <authorList>
            <person name="Kucharzyk K."/>
            <person name="Murdoch R.W."/>
            <person name="Higgins S."/>
            <person name="Loffler F."/>
        </authorList>
    </citation>
    <scope>NUCLEOTIDE SEQUENCE</scope>
</reference>
<keyword evidence="2" id="KW-0238">DNA-binding</keyword>
<evidence type="ECO:0000256" key="2">
    <source>
        <dbReference type="ARBA" id="ARBA00023125"/>
    </source>
</evidence>
<dbReference type="SMART" id="SM00895">
    <property type="entry name" value="FCD"/>
    <property type="match status" value="1"/>
</dbReference>
<dbReference type="PANTHER" id="PTHR43537">
    <property type="entry name" value="TRANSCRIPTIONAL REGULATOR, GNTR FAMILY"/>
    <property type="match status" value="1"/>
</dbReference>
<dbReference type="CDD" id="cd07377">
    <property type="entry name" value="WHTH_GntR"/>
    <property type="match status" value="1"/>
</dbReference>
<dbReference type="GO" id="GO:0003700">
    <property type="term" value="F:DNA-binding transcription factor activity"/>
    <property type="evidence" value="ECO:0007669"/>
    <property type="project" value="InterPro"/>
</dbReference>
<keyword evidence="1" id="KW-0805">Transcription regulation</keyword>
<gene>
    <name evidence="5" type="primary">nanR_18</name>
    <name evidence="5" type="ORF">SDC9_152060</name>
</gene>
<dbReference type="SMART" id="SM00345">
    <property type="entry name" value="HTH_GNTR"/>
    <property type="match status" value="1"/>
</dbReference>
<dbReference type="Pfam" id="PF00392">
    <property type="entry name" value="GntR"/>
    <property type="match status" value="1"/>
</dbReference>
<dbReference type="InterPro" id="IPR000524">
    <property type="entry name" value="Tscrpt_reg_HTH_GntR"/>
</dbReference>